<organism evidence="1 2">
    <name type="scientific">Rhizobium grahamii CCGE 502</name>
    <dbReference type="NCBI Taxonomy" id="990285"/>
    <lineage>
        <taxon>Bacteria</taxon>
        <taxon>Pseudomonadati</taxon>
        <taxon>Pseudomonadota</taxon>
        <taxon>Alphaproteobacteria</taxon>
        <taxon>Hyphomicrobiales</taxon>
        <taxon>Rhizobiaceae</taxon>
        <taxon>Rhizobium/Agrobacterium group</taxon>
        <taxon>Rhizobium</taxon>
    </lineage>
</organism>
<dbReference type="AlphaFoldDB" id="S3I8M8"/>
<protein>
    <submittedName>
        <fullName evidence="1">Uncharacterized protein</fullName>
    </submittedName>
</protein>
<evidence type="ECO:0000313" key="1">
    <source>
        <dbReference type="EMBL" id="EPE95688.1"/>
    </source>
</evidence>
<accession>S3I8M8</accession>
<dbReference type="HOGENOM" id="CLU_1757135_0_0_5"/>
<dbReference type="RefSeq" id="WP_016556470.1">
    <property type="nucleotide sequence ID" value="NZ_AEYE02000029.1"/>
</dbReference>
<sequence length="156" mass="17896">MVDEGGHNFKRLRDKILARSQAQDWDLAKKEWKLVGIYEADEPDTCLCGHTPIIEVCVLANTLNGSRVEVGNRCVKRFLGLRSDLIFAGLKRIREDSSKSLNADATVFFYEKGVITPWEYKFQSDTMLKRVLSGKQLQTRQNINRKVLDHLSRRGI</sequence>
<name>S3I8M8_9HYPH</name>
<proteinExistence type="predicted"/>
<reference evidence="1 2" key="1">
    <citation type="journal article" date="2012" name="J. Bacteriol.">
        <title>Genome sequence of Rhizobium grahamii CCGE502, a broad-host-range symbiont with low nodulation competitiveness in Phaseolus vulgaris.</title>
        <authorList>
            <person name="Althabegoiti M.J."/>
            <person name="Lozano L."/>
            <person name="Torres-Tejerizo G."/>
            <person name="Ormeno-Orrillo E."/>
            <person name="Rogel M.A."/>
            <person name="Gonzalez V."/>
            <person name="Martinez-Romero E."/>
        </authorList>
    </citation>
    <scope>NUCLEOTIDE SEQUENCE [LARGE SCALE GENOMIC DNA]</scope>
    <source>
        <strain evidence="1 2">CCGE 502</strain>
    </source>
</reference>
<dbReference type="EMBL" id="AEYE02000029">
    <property type="protein sequence ID" value="EPE95688.1"/>
    <property type="molecule type" value="Genomic_DNA"/>
</dbReference>
<dbReference type="eggNOG" id="ENOG502ZXQC">
    <property type="taxonomic scope" value="Bacteria"/>
</dbReference>
<keyword evidence="2" id="KW-1185">Reference proteome</keyword>
<dbReference type="Proteomes" id="UP000014411">
    <property type="component" value="Unassembled WGS sequence"/>
</dbReference>
<comment type="caution">
    <text evidence="1">The sequence shown here is derived from an EMBL/GenBank/DDBJ whole genome shotgun (WGS) entry which is preliminary data.</text>
</comment>
<evidence type="ECO:0000313" key="2">
    <source>
        <dbReference type="Proteomes" id="UP000014411"/>
    </source>
</evidence>
<gene>
    <name evidence="1" type="ORF">RGCCGE502_22600</name>
</gene>